<accession>A0ABV6S928</accession>
<dbReference type="EMBL" id="JBHLTM010000055">
    <property type="protein sequence ID" value="MFC0685750.1"/>
    <property type="molecule type" value="Genomic_DNA"/>
</dbReference>
<dbReference type="Proteomes" id="UP001589858">
    <property type="component" value="Unassembled WGS sequence"/>
</dbReference>
<reference evidence="7 8" key="1">
    <citation type="submission" date="2024-09" db="EMBL/GenBank/DDBJ databases">
        <authorList>
            <person name="Sun Q."/>
            <person name="Mori K."/>
        </authorList>
    </citation>
    <scope>NUCLEOTIDE SEQUENCE [LARGE SCALE GENOMIC DNA]</scope>
    <source>
        <strain evidence="7 8">CICC 11035S</strain>
    </source>
</reference>
<dbReference type="PANTHER" id="PTHR10057">
    <property type="entry name" value="PERIPHERAL-TYPE BENZODIAZEPINE RECEPTOR"/>
    <property type="match status" value="1"/>
</dbReference>
<keyword evidence="5 6" id="KW-0472">Membrane</keyword>
<feature type="transmembrane region" description="Helical" evidence="6">
    <location>
        <begin position="90"/>
        <end position="111"/>
    </location>
</feature>
<evidence type="ECO:0000313" key="7">
    <source>
        <dbReference type="EMBL" id="MFC0685750.1"/>
    </source>
</evidence>
<feature type="transmembrane region" description="Helical" evidence="6">
    <location>
        <begin position="143"/>
        <end position="164"/>
    </location>
</feature>
<feature type="transmembrane region" description="Helical" evidence="6">
    <location>
        <begin position="117"/>
        <end position="136"/>
    </location>
</feature>
<dbReference type="InterPro" id="IPR004307">
    <property type="entry name" value="TspO_MBR"/>
</dbReference>
<dbReference type="CDD" id="cd15904">
    <property type="entry name" value="TSPO_MBR"/>
    <property type="match status" value="1"/>
</dbReference>
<evidence type="ECO:0000256" key="2">
    <source>
        <dbReference type="ARBA" id="ARBA00007524"/>
    </source>
</evidence>
<dbReference type="InterPro" id="IPR038330">
    <property type="entry name" value="TspO/MBR-related_sf"/>
</dbReference>
<dbReference type="Gene3D" id="1.20.1260.100">
    <property type="entry name" value="TspO/MBR protein"/>
    <property type="match status" value="1"/>
</dbReference>
<dbReference type="PIRSF" id="PIRSF005859">
    <property type="entry name" value="PBR"/>
    <property type="match status" value="1"/>
</dbReference>
<dbReference type="PANTHER" id="PTHR10057:SF0">
    <property type="entry name" value="TRANSLOCATOR PROTEIN"/>
    <property type="match status" value="1"/>
</dbReference>
<feature type="transmembrane region" description="Helical" evidence="6">
    <location>
        <begin position="57"/>
        <end position="78"/>
    </location>
</feature>
<gene>
    <name evidence="7" type="ORF">ACFFF8_14205</name>
</gene>
<dbReference type="RefSeq" id="WP_267219175.1">
    <property type="nucleotide sequence ID" value="NZ_JAPCWC010000003.1"/>
</dbReference>
<evidence type="ECO:0000313" key="8">
    <source>
        <dbReference type="Proteomes" id="UP001589858"/>
    </source>
</evidence>
<name>A0ABV6S928_9SPHN</name>
<keyword evidence="3 6" id="KW-0812">Transmembrane</keyword>
<protein>
    <submittedName>
        <fullName evidence="7">TspO/MBR family protein</fullName>
    </submittedName>
</protein>
<evidence type="ECO:0000256" key="6">
    <source>
        <dbReference type="SAM" id="Phobius"/>
    </source>
</evidence>
<proteinExistence type="inferred from homology"/>
<organism evidence="7 8">
    <name type="scientific">Novosphingobium clariflavum</name>
    <dbReference type="NCBI Taxonomy" id="2029884"/>
    <lineage>
        <taxon>Bacteria</taxon>
        <taxon>Pseudomonadati</taxon>
        <taxon>Pseudomonadota</taxon>
        <taxon>Alphaproteobacteria</taxon>
        <taxon>Sphingomonadales</taxon>
        <taxon>Sphingomonadaceae</taxon>
        <taxon>Novosphingobium</taxon>
    </lineage>
</organism>
<evidence type="ECO:0000256" key="5">
    <source>
        <dbReference type="ARBA" id="ARBA00023136"/>
    </source>
</evidence>
<keyword evidence="8" id="KW-1185">Reference proteome</keyword>
<keyword evidence="4 6" id="KW-1133">Transmembrane helix</keyword>
<evidence type="ECO:0000256" key="4">
    <source>
        <dbReference type="ARBA" id="ARBA00022989"/>
    </source>
</evidence>
<evidence type="ECO:0000256" key="1">
    <source>
        <dbReference type="ARBA" id="ARBA00004141"/>
    </source>
</evidence>
<comment type="subcellular location">
    <subcellularLocation>
        <location evidence="1">Membrane</location>
        <topology evidence="1">Multi-pass membrane protein</topology>
    </subcellularLocation>
</comment>
<sequence>MNPIASPAQLRASLLRWSLVLVPLIVLLGFVSGKVAASGPGNAWFDALAKPGIYPPPIAFAIVWTLLYVMMGFALAMICAARGARGRGPAVIAFAVQFVLNLAWSPVFFAMHRITGGLVILGLLVTAVIITILLFARVRPVAALLLVPYLAWICFASYLNFAFLQLNPDMDGAEGPRAVERFEI</sequence>
<dbReference type="Pfam" id="PF03073">
    <property type="entry name" value="TspO_MBR"/>
    <property type="match status" value="1"/>
</dbReference>
<comment type="caution">
    <text evidence="7">The sequence shown here is derived from an EMBL/GenBank/DDBJ whole genome shotgun (WGS) entry which is preliminary data.</text>
</comment>
<evidence type="ECO:0000256" key="3">
    <source>
        <dbReference type="ARBA" id="ARBA00022692"/>
    </source>
</evidence>
<comment type="similarity">
    <text evidence="2">Belongs to the TspO/BZRP family.</text>
</comment>